<dbReference type="InterPro" id="IPR005811">
    <property type="entry name" value="SUCC_ACL_C"/>
</dbReference>
<dbReference type="PIRSF" id="PIRSF001553">
    <property type="entry name" value="SucCS_alpha"/>
    <property type="match status" value="1"/>
</dbReference>
<evidence type="ECO:0000259" key="3">
    <source>
        <dbReference type="SMART" id="SM00881"/>
    </source>
</evidence>
<dbReference type="Gene3D" id="3.40.50.720">
    <property type="entry name" value="NAD(P)-binding Rossmann-like Domain"/>
    <property type="match status" value="1"/>
</dbReference>
<dbReference type="Gene3D" id="3.40.50.261">
    <property type="entry name" value="Succinyl-CoA synthetase domains"/>
    <property type="match status" value="1"/>
</dbReference>
<dbReference type="SUPFAM" id="SSF51735">
    <property type="entry name" value="NAD(P)-binding Rossmann-fold domains"/>
    <property type="match status" value="1"/>
</dbReference>
<dbReference type="GO" id="GO:0006099">
    <property type="term" value="P:tricarboxylic acid cycle"/>
    <property type="evidence" value="ECO:0007669"/>
    <property type="project" value="TreeGrafter"/>
</dbReference>
<dbReference type="GO" id="GO:0004775">
    <property type="term" value="F:succinate-CoA ligase (ADP-forming) activity"/>
    <property type="evidence" value="ECO:0007669"/>
    <property type="project" value="TreeGrafter"/>
</dbReference>
<dbReference type="EMBL" id="CAFBPU010000018">
    <property type="protein sequence ID" value="CAB5031739.1"/>
    <property type="molecule type" value="Genomic_DNA"/>
</dbReference>
<dbReference type="GO" id="GO:0000166">
    <property type="term" value="F:nucleotide binding"/>
    <property type="evidence" value="ECO:0007669"/>
    <property type="project" value="UniProtKB-KW"/>
</dbReference>
<dbReference type="Pfam" id="PF00549">
    <property type="entry name" value="Ligase_CoA"/>
    <property type="match status" value="1"/>
</dbReference>
<evidence type="ECO:0000256" key="1">
    <source>
        <dbReference type="ARBA" id="ARBA00022598"/>
    </source>
</evidence>
<name>A0A6J7RSD6_9ZZZZ</name>
<dbReference type="PANTHER" id="PTHR11117">
    <property type="entry name" value="SUCCINYL-COA LIGASE SUBUNIT ALPHA"/>
    <property type="match status" value="1"/>
</dbReference>
<reference evidence="6" key="1">
    <citation type="submission" date="2020-05" db="EMBL/GenBank/DDBJ databases">
        <authorList>
            <person name="Chiriac C."/>
            <person name="Salcher M."/>
            <person name="Ghai R."/>
            <person name="Kavagutti S V."/>
        </authorList>
    </citation>
    <scope>NUCLEOTIDE SEQUENCE</scope>
</reference>
<sequence length="289" mass="29208">MSFLVNADTRVVIQGITGQLGVFVTRMMDDHDLAPVAGVTPGRGGERVGSVPVFDTIEEAAREAGANASLVLVPAHGLRDAVLEAIEGGMSPTVLMVDGVPLGLSEELLRAARAAGIVIIGPNSPGLISPGQCLLGALHPAKFSAGDIAVISRSGGMMSTIAHTLSVAGMGTSTCLGIGGDSVIGLDMAQAALLAQNDDDSRAIVIFGEIGTSQEERLADLVKSGAVTKPVVAYIAGAAAPAGIRYSHAGAKVDGVEGSAQSKKRALADGGVHVVDRYIDIPAVLNDAM</sequence>
<dbReference type="EMBL" id="CAFBIZ010000304">
    <property type="protein sequence ID" value="CAB4852741.1"/>
    <property type="molecule type" value="Genomic_DNA"/>
</dbReference>
<protein>
    <submittedName>
        <fullName evidence="6">Unannotated protein</fullName>
    </submittedName>
</protein>
<accession>A0A6J7RSD6</accession>
<dbReference type="PRINTS" id="PR01798">
    <property type="entry name" value="SCOASYNTHASE"/>
</dbReference>
<dbReference type="PANTHER" id="PTHR11117:SF2">
    <property type="entry name" value="SUCCINATE--COA LIGASE [ADP_GDP-FORMING] SUBUNIT ALPHA, MITOCHONDRIAL"/>
    <property type="match status" value="1"/>
</dbReference>
<organism evidence="6">
    <name type="scientific">freshwater metagenome</name>
    <dbReference type="NCBI Taxonomy" id="449393"/>
    <lineage>
        <taxon>unclassified sequences</taxon>
        <taxon>metagenomes</taxon>
        <taxon>ecological metagenomes</taxon>
    </lineage>
</organism>
<evidence type="ECO:0000256" key="2">
    <source>
        <dbReference type="ARBA" id="ARBA00022741"/>
    </source>
</evidence>
<dbReference type="InterPro" id="IPR005810">
    <property type="entry name" value="CoA_lig_alpha"/>
</dbReference>
<keyword evidence="1" id="KW-0436">Ligase</keyword>
<dbReference type="SUPFAM" id="SSF52210">
    <property type="entry name" value="Succinyl-CoA synthetase domains"/>
    <property type="match status" value="1"/>
</dbReference>
<dbReference type="GO" id="GO:0004776">
    <property type="term" value="F:succinate-CoA ligase (GDP-forming) activity"/>
    <property type="evidence" value="ECO:0007669"/>
    <property type="project" value="TreeGrafter"/>
</dbReference>
<dbReference type="Pfam" id="PF02629">
    <property type="entry name" value="CoA_binding"/>
    <property type="match status" value="1"/>
</dbReference>
<evidence type="ECO:0000313" key="4">
    <source>
        <dbReference type="EMBL" id="CAB4852741.1"/>
    </source>
</evidence>
<evidence type="ECO:0000313" key="5">
    <source>
        <dbReference type="EMBL" id="CAB4961156.1"/>
    </source>
</evidence>
<proteinExistence type="predicted"/>
<dbReference type="SMART" id="SM00881">
    <property type="entry name" value="CoA_binding"/>
    <property type="match status" value="1"/>
</dbReference>
<dbReference type="InterPro" id="IPR016102">
    <property type="entry name" value="Succinyl-CoA_synth-like"/>
</dbReference>
<dbReference type="EMBL" id="CAFBND010000159">
    <property type="protein sequence ID" value="CAB4961156.1"/>
    <property type="molecule type" value="Genomic_DNA"/>
</dbReference>
<keyword evidence="2" id="KW-0547">Nucleotide-binding</keyword>
<dbReference type="GO" id="GO:0009361">
    <property type="term" value="C:succinate-CoA ligase complex (ADP-forming)"/>
    <property type="evidence" value="ECO:0007669"/>
    <property type="project" value="TreeGrafter"/>
</dbReference>
<gene>
    <name evidence="4" type="ORF">UFOPK3268_01785</name>
    <name evidence="5" type="ORF">UFOPK3752_02286</name>
    <name evidence="6" type="ORF">UFOPK4150_01049</name>
</gene>
<feature type="domain" description="CoA-binding" evidence="3">
    <location>
        <begin position="4"/>
        <end position="94"/>
    </location>
</feature>
<dbReference type="InterPro" id="IPR036291">
    <property type="entry name" value="NAD(P)-bd_dom_sf"/>
</dbReference>
<dbReference type="AlphaFoldDB" id="A0A6J7RSD6"/>
<evidence type="ECO:0000313" key="6">
    <source>
        <dbReference type="EMBL" id="CAB5031739.1"/>
    </source>
</evidence>
<dbReference type="InterPro" id="IPR003781">
    <property type="entry name" value="CoA-bd"/>
</dbReference>